<evidence type="ECO:0000256" key="1">
    <source>
        <dbReference type="ARBA" id="ARBA00009921"/>
    </source>
</evidence>
<dbReference type="AlphaFoldDB" id="A0A3B0ZHI4"/>
<dbReference type="Pfam" id="PF00929">
    <property type="entry name" value="RNase_T"/>
    <property type="match status" value="1"/>
</dbReference>
<dbReference type="HAMAP" id="MF_00045">
    <property type="entry name" value="Oligoribonuclease"/>
    <property type="match status" value="1"/>
</dbReference>
<sequence length="210" mass="23790">MLLLGYDASWFEVTPSNFKEETRNNANMTQNTNNLIWIDLEMTGLDTANDVIIEIATIVTDGELNILAQGPVFAINQPSFVMKAMDEWNTKQHGKSGLTERVLNSVTTAQQAETATIKFLEQYVAKAVSPMCGNSICQDRRFMARLMPDLEDYFLYRNLDVSTIKELAKRWSPKVSDGVKKQGTHLAMADIVDSIDELKHYRDNFFILAK</sequence>
<evidence type="ECO:0000256" key="2">
    <source>
        <dbReference type="ARBA" id="ARBA00022722"/>
    </source>
</evidence>
<dbReference type="CDD" id="cd06135">
    <property type="entry name" value="Orn"/>
    <property type="match status" value="1"/>
</dbReference>
<evidence type="ECO:0000256" key="3">
    <source>
        <dbReference type="ARBA" id="ARBA00022801"/>
    </source>
</evidence>
<keyword evidence="4" id="KW-0269">Exonuclease</keyword>
<gene>
    <name evidence="6" type="ORF">MNBD_GAMMA22-549</name>
</gene>
<dbReference type="PANTHER" id="PTHR11046">
    <property type="entry name" value="OLIGORIBONUCLEASE, MITOCHONDRIAL"/>
    <property type="match status" value="1"/>
</dbReference>
<dbReference type="SUPFAM" id="SSF53098">
    <property type="entry name" value="Ribonuclease H-like"/>
    <property type="match status" value="1"/>
</dbReference>
<dbReference type="FunFam" id="3.30.420.10:FF:000003">
    <property type="entry name" value="Oligoribonuclease"/>
    <property type="match status" value="1"/>
</dbReference>
<dbReference type="InterPro" id="IPR012337">
    <property type="entry name" value="RNaseH-like_sf"/>
</dbReference>
<dbReference type="SMART" id="SM00479">
    <property type="entry name" value="EXOIII"/>
    <property type="match status" value="1"/>
</dbReference>
<dbReference type="Gene3D" id="3.30.420.10">
    <property type="entry name" value="Ribonuclease H-like superfamily/Ribonuclease H"/>
    <property type="match status" value="1"/>
</dbReference>
<dbReference type="InterPro" id="IPR022894">
    <property type="entry name" value="Oligoribonuclease"/>
</dbReference>
<evidence type="ECO:0000313" key="6">
    <source>
        <dbReference type="EMBL" id="VAW92948.1"/>
    </source>
</evidence>
<comment type="similarity">
    <text evidence="1">Belongs to the oligoribonuclease family.</text>
</comment>
<keyword evidence="2" id="KW-0540">Nuclease</keyword>
<evidence type="ECO:0000259" key="5">
    <source>
        <dbReference type="SMART" id="SM00479"/>
    </source>
</evidence>
<reference evidence="6" key="1">
    <citation type="submission" date="2018-06" db="EMBL/GenBank/DDBJ databases">
        <authorList>
            <person name="Zhirakovskaya E."/>
        </authorList>
    </citation>
    <scope>NUCLEOTIDE SEQUENCE</scope>
</reference>
<dbReference type="InterPro" id="IPR013520">
    <property type="entry name" value="Ribonucl_H"/>
</dbReference>
<dbReference type="PANTHER" id="PTHR11046:SF0">
    <property type="entry name" value="OLIGORIBONUCLEASE, MITOCHONDRIAL"/>
    <property type="match status" value="1"/>
</dbReference>
<proteinExistence type="inferred from homology"/>
<accession>A0A3B0ZHI4</accession>
<dbReference type="GO" id="GO:0000175">
    <property type="term" value="F:3'-5'-RNA exonuclease activity"/>
    <property type="evidence" value="ECO:0007669"/>
    <property type="project" value="InterPro"/>
</dbReference>
<organism evidence="6">
    <name type="scientific">hydrothermal vent metagenome</name>
    <dbReference type="NCBI Taxonomy" id="652676"/>
    <lineage>
        <taxon>unclassified sequences</taxon>
        <taxon>metagenomes</taxon>
        <taxon>ecological metagenomes</taxon>
    </lineage>
</organism>
<dbReference type="NCBIfam" id="NF003765">
    <property type="entry name" value="PRK05359.1"/>
    <property type="match status" value="1"/>
</dbReference>
<dbReference type="InterPro" id="IPR036397">
    <property type="entry name" value="RNaseH_sf"/>
</dbReference>
<feature type="domain" description="Exonuclease" evidence="5">
    <location>
        <begin position="34"/>
        <end position="207"/>
    </location>
</feature>
<dbReference type="GO" id="GO:0003676">
    <property type="term" value="F:nucleic acid binding"/>
    <property type="evidence" value="ECO:0007669"/>
    <property type="project" value="InterPro"/>
</dbReference>
<keyword evidence="3" id="KW-0378">Hydrolase</keyword>
<dbReference type="EMBL" id="UOFS01000013">
    <property type="protein sequence ID" value="VAW92948.1"/>
    <property type="molecule type" value="Genomic_DNA"/>
</dbReference>
<protein>
    <submittedName>
        <fullName evidence="6">3'-to-5' oligoribonuclease (Orn)</fullName>
    </submittedName>
</protein>
<name>A0A3B0ZHI4_9ZZZZ</name>
<evidence type="ECO:0000256" key="4">
    <source>
        <dbReference type="ARBA" id="ARBA00022839"/>
    </source>
</evidence>